<organism evidence="4 5">
    <name type="scientific">Paracoccus gahaiensis</name>
    <dbReference type="NCBI Taxonomy" id="1706839"/>
    <lineage>
        <taxon>Bacteria</taxon>
        <taxon>Pseudomonadati</taxon>
        <taxon>Pseudomonadota</taxon>
        <taxon>Alphaproteobacteria</taxon>
        <taxon>Rhodobacterales</taxon>
        <taxon>Paracoccaceae</taxon>
        <taxon>Paracoccus</taxon>
    </lineage>
</organism>
<dbReference type="Proteomes" id="UP000309747">
    <property type="component" value="Unassembled WGS sequence"/>
</dbReference>
<keyword evidence="5" id="KW-1185">Reference proteome</keyword>
<dbReference type="InterPro" id="IPR036291">
    <property type="entry name" value="NAD(P)-bd_dom_sf"/>
</dbReference>
<accession>A0A4U0R8H8</accession>
<evidence type="ECO:0000259" key="3">
    <source>
        <dbReference type="Pfam" id="PF14833"/>
    </source>
</evidence>
<dbReference type="Pfam" id="PF03446">
    <property type="entry name" value="NAD_binding_2"/>
    <property type="match status" value="1"/>
</dbReference>
<dbReference type="OrthoDB" id="9812907at2"/>
<evidence type="ECO:0000259" key="2">
    <source>
        <dbReference type="Pfam" id="PF03446"/>
    </source>
</evidence>
<dbReference type="PANTHER" id="PTHR43060:SF15">
    <property type="entry name" value="3-HYDROXYISOBUTYRATE DEHYDROGENASE-LIKE 1, MITOCHONDRIAL-RELATED"/>
    <property type="match status" value="1"/>
</dbReference>
<comment type="caution">
    <text evidence="4">The sequence shown here is derived from an EMBL/GenBank/DDBJ whole genome shotgun (WGS) entry which is preliminary data.</text>
</comment>
<dbReference type="InterPro" id="IPR029154">
    <property type="entry name" value="HIBADH-like_NADP-bd"/>
</dbReference>
<feature type="region of interest" description="Disordered" evidence="1">
    <location>
        <begin position="20"/>
        <end position="58"/>
    </location>
</feature>
<evidence type="ECO:0000256" key="1">
    <source>
        <dbReference type="SAM" id="MobiDB-lite"/>
    </source>
</evidence>
<dbReference type="PANTHER" id="PTHR43060">
    <property type="entry name" value="3-HYDROXYISOBUTYRATE DEHYDROGENASE-LIKE 1, MITOCHONDRIAL-RELATED"/>
    <property type="match status" value="1"/>
</dbReference>
<dbReference type="SUPFAM" id="SSF48179">
    <property type="entry name" value="6-phosphogluconate dehydrogenase C-terminal domain-like"/>
    <property type="match status" value="1"/>
</dbReference>
<evidence type="ECO:0000313" key="4">
    <source>
        <dbReference type="EMBL" id="TJZ91433.1"/>
    </source>
</evidence>
<feature type="compositionally biased region" description="Basic residues" evidence="1">
    <location>
        <begin position="41"/>
        <end position="50"/>
    </location>
</feature>
<dbReference type="EMBL" id="SUNI01000010">
    <property type="protein sequence ID" value="TJZ91433.1"/>
    <property type="molecule type" value="Genomic_DNA"/>
</dbReference>
<feature type="domain" description="6-phosphogluconate dehydrogenase NADP-binding" evidence="2">
    <location>
        <begin position="62"/>
        <end position="222"/>
    </location>
</feature>
<evidence type="ECO:0000313" key="5">
    <source>
        <dbReference type="Proteomes" id="UP000309747"/>
    </source>
</evidence>
<feature type="domain" description="3-hydroxyisobutyrate dehydrogenase-like NAD-binding" evidence="3">
    <location>
        <begin position="225"/>
        <end position="332"/>
    </location>
</feature>
<gene>
    <name evidence="4" type="ORF">FA743_11650</name>
</gene>
<dbReference type="AlphaFoldDB" id="A0A4U0R8H8"/>
<dbReference type="Gene3D" id="1.10.1040.10">
    <property type="entry name" value="N-(1-d-carboxylethyl)-l-norvaline Dehydrogenase, domain 2"/>
    <property type="match status" value="1"/>
</dbReference>
<reference evidence="4 5" key="1">
    <citation type="submission" date="2019-04" db="EMBL/GenBank/DDBJ databases">
        <authorList>
            <person name="Li J."/>
        </authorList>
    </citation>
    <scope>NUCLEOTIDE SEQUENCE [LARGE SCALE GENOMIC DNA]</scope>
    <source>
        <strain evidence="4 5">KCTC 42687</strain>
    </source>
</reference>
<dbReference type="SUPFAM" id="SSF51735">
    <property type="entry name" value="NAD(P)-binding Rossmann-fold domains"/>
    <property type="match status" value="1"/>
</dbReference>
<dbReference type="Gene3D" id="3.40.50.720">
    <property type="entry name" value="NAD(P)-binding Rossmann-like Domain"/>
    <property type="match status" value="1"/>
</dbReference>
<sequence>MSGIGPVIARVAEARLGCNAHPQKAQRTGLERPGGVTDRFGRRRNRGRSKGGKDEGRMGDMRVGLVGVGLMGHGIARNLAAKSWSLGFLDHTGNQPVQDLMDLGARRVADRQQLAADSDVVVLCVSGSPQVEEVLLGEAGMLAAIRPGTVIIDCSTAIPSSTARLAALTQAAGGRFMDAAMTRTPREAEEGRLNLLVGAEDDLLERMRPLLGAFAENIFHAGGPGAGHTLKLLHNYVSIGQATLLSEAAACARKAGIPARVFTEALAQGGGYGAALDRIGPYLLEGDTSRMRFFVSNAAKDLAYYLRMTQDLAVQNHAAGGVDRALRALSEGGFSEGYLAEATAFFDRLGGEDPEG</sequence>
<dbReference type="InterPro" id="IPR006115">
    <property type="entry name" value="6PGDH_NADP-bd"/>
</dbReference>
<dbReference type="GO" id="GO:0051287">
    <property type="term" value="F:NAD binding"/>
    <property type="evidence" value="ECO:0007669"/>
    <property type="project" value="InterPro"/>
</dbReference>
<dbReference type="GO" id="GO:0050661">
    <property type="term" value="F:NADP binding"/>
    <property type="evidence" value="ECO:0007669"/>
    <property type="project" value="InterPro"/>
</dbReference>
<name>A0A4U0R8H8_9RHOB</name>
<dbReference type="InterPro" id="IPR008927">
    <property type="entry name" value="6-PGluconate_DH-like_C_sf"/>
</dbReference>
<dbReference type="Pfam" id="PF14833">
    <property type="entry name" value="NAD_binding_11"/>
    <property type="match status" value="1"/>
</dbReference>
<dbReference type="InterPro" id="IPR013328">
    <property type="entry name" value="6PGD_dom2"/>
</dbReference>
<proteinExistence type="predicted"/>
<protein>
    <submittedName>
        <fullName evidence="4">NAD(P)-dependent oxidoreductase</fullName>
    </submittedName>
</protein>